<dbReference type="EMBL" id="BAABJP010000026">
    <property type="protein sequence ID" value="GAA5162037.1"/>
    <property type="molecule type" value="Genomic_DNA"/>
</dbReference>
<dbReference type="Proteomes" id="UP001428817">
    <property type="component" value="Unassembled WGS sequence"/>
</dbReference>
<comment type="caution">
    <text evidence="1">The sequence shown here is derived from an EMBL/GenBank/DDBJ whole genome shotgun (WGS) entry which is preliminary data.</text>
</comment>
<proteinExistence type="predicted"/>
<sequence>MVDVQDQYLQTWTEPDPELRRASIDRRWAAADGRLVVSSLGIAILASAIHGN</sequence>
<evidence type="ECO:0000313" key="2">
    <source>
        <dbReference type="Proteomes" id="UP001428817"/>
    </source>
</evidence>
<gene>
    <name evidence="1" type="ORF">GCM10023321_46980</name>
</gene>
<keyword evidence="2" id="KW-1185">Reference proteome</keyword>
<evidence type="ECO:0000313" key="1">
    <source>
        <dbReference type="EMBL" id="GAA5162037.1"/>
    </source>
</evidence>
<reference evidence="2" key="1">
    <citation type="journal article" date="2019" name="Int. J. Syst. Evol. Microbiol.">
        <title>The Global Catalogue of Microorganisms (GCM) 10K type strain sequencing project: providing services to taxonomists for standard genome sequencing and annotation.</title>
        <authorList>
            <consortium name="The Broad Institute Genomics Platform"/>
            <consortium name="The Broad Institute Genome Sequencing Center for Infectious Disease"/>
            <person name="Wu L."/>
            <person name="Ma J."/>
        </authorList>
    </citation>
    <scope>NUCLEOTIDE SEQUENCE [LARGE SCALE GENOMIC DNA]</scope>
    <source>
        <strain evidence="2">JCM 18303</strain>
    </source>
</reference>
<organism evidence="1 2">
    <name type="scientific">Pseudonocardia eucalypti</name>
    <dbReference type="NCBI Taxonomy" id="648755"/>
    <lineage>
        <taxon>Bacteria</taxon>
        <taxon>Bacillati</taxon>
        <taxon>Actinomycetota</taxon>
        <taxon>Actinomycetes</taxon>
        <taxon>Pseudonocardiales</taxon>
        <taxon>Pseudonocardiaceae</taxon>
        <taxon>Pseudonocardia</taxon>
    </lineage>
</organism>
<protein>
    <submittedName>
        <fullName evidence="1">Uncharacterized protein</fullName>
    </submittedName>
</protein>
<name>A0ABP9QHJ9_9PSEU</name>
<accession>A0ABP9QHJ9</accession>